<protein>
    <submittedName>
        <fullName evidence="2">Uncharacterized protein</fullName>
    </submittedName>
</protein>
<feature type="region of interest" description="Disordered" evidence="1">
    <location>
        <begin position="1"/>
        <end position="63"/>
    </location>
</feature>
<evidence type="ECO:0000313" key="2">
    <source>
        <dbReference type="EMBL" id="GFD18756.1"/>
    </source>
</evidence>
<sequence length="135" mass="14969">RGTGHRRGRPGKLLRPSQRSLDQSSGPAFTTARRAGAVRPARRAGTFRAARRGPGRNDADDRRHQLRRLWLVDRAPFANLPGRRRSTPEPVQSPTLPALERRCPAAQPGAERTAQHRLRRPSLAGRPSQRAVGAR</sequence>
<name>A0A699UBM5_TANCI</name>
<feature type="compositionally biased region" description="Basic residues" evidence="1">
    <location>
        <begin position="1"/>
        <end position="12"/>
    </location>
</feature>
<proteinExistence type="predicted"/>
<feature type="compositionally biased region" description="Polar residues" evidence="1">
    <location>
        <begin position="17"/>
        <end position="28"/>
    </location>
</feature>
<reference evidence="2" key="1">
    <citation type="journal article" date="2019" name="Sci. Rep.">
        <title>Draft genome of Tanacetum cinerariifolium, the natural source of mosquito coil.</title>
        <authorList>
            <person name="Yamashiro T."/>
            <person name="Shiraishi A."/>
            <person name="Satake H."/>
            <person name="Nakayama K."/>
        </authorList>
    </citation>
    <scope>NUCLEOTIDE SEQUENCE</scope>
</reference>
<gene>
    <name evidence="2" type="ORF">Tci_890725</name>
</gene>
<evidence type="ECO:0000256" key="1">
    <source>
        <dbReference type="SAM" id="MobiDB-lite"/>
    </source>
</evidence>
<organism evidence="2">
    <name type="scientific">Tanacetum cinerariifolium</name>
    <name type="common">Dalmatian daisy</name>
    <name type="synonym">Chrysanthemum cinerariifolium</name>
    <dbReference type="NCBI Taxonomy" id="118510"/>
    <lineage>
        <taxon>Eukaryota</taxon>
        <taxon>Viridiplantae</taxon>
        <taxon>Streptophyta</taxon>
        <taxon>Embryophyta</taxon>
        <taxon>Tracheophyta</taxon>
        <taxon>Spermatophyta</taxon>
        <taxon>Magnoliopsida</taxon>
        <taxon>eudicotyledons</taxon>
        <taxon>Gunneridae</taxon>
        <taxon>Pentapetalae</taxon>
        <taxon>asterids</taxon>
        <taxon>campanulids</taxon>
        <taxon>Asterales</taxon>
        <taxon>Asteraceae</taxon>
        <taxon>Asteroideae</taxon>
        <taxon>Anthemideae</taxon>
        <taxon>Anthemidinae</taxon>
        <taxon>Tanacetum</taxon>
    </lineage>
</organism>
<dbReference type="AlphaFoldDB" id="A0A699UBM5"/>
<feature type="compositionally biased region" description="Low complexity" evidence="1">
    <location>
        <begin position="32"/>
        <end position="48"/>
    </location>
</feature>
<feature type="region of interest" description="Disordered" evidence="1">
    <location>
        <begin position="76"/>
        <end position="135"/>
    </location>
</feature>
<dbReference type="EMBL" id="BKCJ011309551">
    <property type="protein sequence ID" value="GFD18756.1"/>
    <property type="molecule type" value="Genomic_DNA"/>
</dbReference>
<comment type="caution">
    <text evidence="2">The sequence shown here is derived from an EMBL/GenBank/DDBJ whole genome shotgun (WGS) entry which is preliminary data.</text>
</comment>
<feature type="non-terminal residue" evidence="2">
    <location>
        <position position="1"/>
    </location>
</feature>
<accession>A0A699UBM5</accession>